<feature type="domain" description="D-isomer specific 2-hydroxyacid dehydrogenase catalytic" evidence="5">
    <location>
        <begin position="22"/>
        <end position="314"/>
    </location>
</feature>
<protein>
    <recommendedName>
        <fullName evidence="9">Glyoxylate reductase</fullName>
    </recommendedName>
</protein>
<reference evidence="7 8" key="1">
    <citation type="journal article" date="2015" name="Nature">
        <title>rRNA introns, odd ribosomes, and small enigmatic genomes across a large radiation of phyla.</title>
        <authorList>
            <person name="Brown C.T."/>
            <person name="Hug L.A."/>
            <person name="Thomas B.C."/>
            <person name="Sharon I."/>
            <person name="Castelle C.J."/>
            <person name="Singh A."/>
            <person name="Wilkins M.J."/>
            <person name="Williams K.H."/>
            <person name="Banfield J.F."/>
        </authorList>
    </citation>
    <scope>NUCLEOTIDE SEQUENCE [LARGE SCALE GENOMIC DNA]</scope>
</reference>
<dbReference type="Proteomes" id="UP000033860">
    <property type="component" value="Unassembled WGS sequence"/>
</dbReference>
<proteinExistence type="inferred from homology"/>
<dbReference type="SUPFAM" id="SSF52283">
    <property type="entry name" value="Formate/glycerate dehydrogenase catalytic domain-like"/>
    <property type="match status" value="1"/>
</dbReference>
<dbReference type="Pfam" id="PF00389">
    <property type="entry name" value="2-Hacid_dh"/>
    <property type="match status" value="1"/>
</dbReference>
<dbReference type="InterPro" id="IPR036291">
    <property type="entry name" value="NAD(P)-bd_dom_sf"/>
</dbReference>
<dbReference type="Gene3D" id="3.40.50.720">
    <property type="entry name" value="NAD(P)-binding Rossmann-like Domain"/>
    <property type="match status" value="2"/>
</dbReference>
<dbReference type="InterPro" id="IPR050418">
    <property type="entry name" value="D-iso_2-hydroxyacid_DH_PdxB"/>
</dbReference>
<comment type="caution">
    <text evidence="7">The sequence shown here is derived from an EMBL/GenBank/DDBJ whole genome shotgun (WGS) entry which is preliminary data.</text>
</comment>
<name>A0A0G1RXG0_9BACT</name>
<dbReference type="PANTHER" id="PTHR43761">
    <property type="entry name" value="D-ISOMER SPECIFIC 2-HYDROXYACID DEHYDROGENASE FAMILY PROTEIN (AFU_ORTHOLOGUE AFUA_1G13630)"/>
    <property type="match status" value="1"/>
</dbReference>
<evidence type="ECO:0000256" key="2">
    <source>
        <dbReference type="ARBA" id="ARBA00023002"/>
    </source>
</evidence>
<evidence type="ECO:0000313" key="7">
    <source>
        <dbReference type="EMBL" id="KKU61801.1"/>
    </source>
</evidence>
<dbReference type="EMBL" id="LCNT01000001">
    <property type="protein sequence ID" value="KKU61801.1"/>
    <property type="molecule type" value="Genomic_DNA"/>
</dbReference>
<sequence>MKFRKILLLDYTGKELEKTYWEKIARLADKKVFLTSSSKNLGKELVEADGVLLKLGAKFGQDLMDQASKLRYIGMLGTGVGGVDLKYATKKKITVCNIAGYATEGVAEFTFGAIIDFLREIERAKQQARQGDYSEATFAGTEIKGKKFGVIGLGSIGARTAELALGFGAKVFYWSRNRKKNYERKRIKYRTIANLLKESDIITLNLALNPKTNGFLGRTRLSLIKKGALLVNPSPMELIGLKALVSRLKKKAISFILDHSDEMTKEQLRLLKPYKNCLIYPPIAYTTEEATALKKDIFVDNLENFLKGKPSNKVN</sequence>
<organism evidence="7 8">
    <name type="scientific">Candidatus Beckwithbacteria bacterium GW2011_GWB1_47_15</name>
    <dbReference type="NCBI Taxonomy" id="1618371"/>
    <lineage>
        <taxon>Bacteria</taxon>
        <taxon>Candidatus Beckwithiibacteriota</taxon>
    </lineage>
</organism>
<evidence type="ECO:0000256" key="4">
    <source>
        <dbReference type="RuleBase" id="RU003719"/>
    </source>
</evidence>
<dbReference type="InterPro" id="IPR006140">
    <property type="entry name" value="D-isomer_DH_NAD-bd"/>
</dbReference>
<accession>A0A0G1RXG0</accession>
<comment type="similarity">
    <text evidence="1 4">Belongs to the D-isomer specific 2-hydroxyacid dehydrogenase family.</text>
</comment>
<dbReference type="Pfam" id="PF02826">
    <property type="entry name" value="2-Hacid_dh_C"/>
    <property type="match status" value="1"/>
</dbReference>
<dbReference type="SUPFAM" id="SSF51735">
    <property type="entry name" value="NAD(P)-binding Rossmann-fold domains"/>
    <property type="match status" value="1"/>
</dbReference>
<keyword evidence="3" id="KW-0520">NAD</keyword>
<evidence type="ECO:0000259" key="5">
    <source>
        <dbReference type="Pfam" id="PF00389"/>
    </source>
</evidence>
<dbReference type="PATRIC" id="fig|1618371.3.peg.17"/>
<evidence type="ECO:0000256" key="1">
    <source>
        <dbReference type="ARBA" id="ARBA00005854"/>
    </source>
</evidence>
<evidence type="ECO:0008006" key="9">
    <source>
        <dbReference type="Google" id="ProtNLM"/>
    </source>
</evidence>
<dbReference type="GO" id="GO:0051287">
    <property type="term" value="F:NAD binding"/>
    <property type="evidence" value="ECO:0007669"/>
    <property type="project" value="InterPro"/>
</dbReference>
<keyword evidence="2 4" id="KW-0560">Oxidoreductase</keyword>
<dbReference type="PANTHER" id="PTHR43761:SF1">
    <property type="entry name" value="D-ISOMER SPECIFIC 2-HYDROXYACID DEHYDROGENASE CATALYTIC DOMAIN-CONTAINING PROTEIN-RELATED"/>
    <property type="match status" value="1"/>
</dbReference>
<gene>
    <name evidence="7" type="ORF">UX85_C0001G0015</name>
</gene>
<dbReference type="GO" id="GO:0016616">
    <property type="term" value="F:oxidoreductase activity, acting on the CH-OH group of donors, NAD or NADP as acceptor"/>
    <property type="evidence" value="ECO:0007669"/>
    <property type="project" value="InterPro"/>
</dbReference>
<evidence type="ECO:0000256" key="3">
    <source>
        <dbReference type="ARBA" id="ARBA00023027"/>
    </source>
</evidence>
<evidence type="ECO:0000259" key="6">
    <source>
        <dbReference type="Pfam" id="PF02826"/>
    </source>
</evidence>
<dbReference type="AlphaFoldDB" id="A0A0G1RXG0"/>
<dbReference type="InterPro" id="IPR006139">
    <property type="entry name" value="D-isomer_2_OHA_DH_cat_dom"/>
</dbReference>
<feature type="domain" description="D-isomer specific 2-hydroxyacid dehydrogenase NAD-binding" evidence="6">
    <location>
        <begin position="112"/>
        <end position="281"/>
    </location>
</feature>
<evidence type="ECO:0000313" key="8">
    <source>
        <dbReference type="Proteomes" id="UP000033860"/>
    </source>
</evidence>